<proteinExistence type="predicted"/>
<keyword evidence="2" id="KW-0255">Endonuclease</keyword>
<evidence type="ECO:0000313" key="2">
    <source>
        <dbReference type="EMBL" id="GFR90127.1"/>
    </source>
</evidence>
<dbReference type="EMBL" id="BMAT01008649">
    <property type="protein sequence ID" value="GFR90127.1"/>
    <property type="molecule type" value="Genomic_DNA"/>
</dbReference>
<accession>A0AAV4GWQ2</accession>
<evidence type="ECO:0000313" key="3">
    <source>
        <dbReference type="Proteomes" id="UP000762676"/>
    </source>
</evidence>
<keyword evidence="2" id="KW-0540">Nuclease</keyword>
<protein>
    <submittedName>
        <fullName evidence="2">Endonuclease-reverse transcriptase</fullName>
    </submittedName>
</protein>
<name>A0AAV4GWQ2_9GAST</name>
<dbReference type="PANTHER" id="PTHR47027:SF8">
    <property type="entry name" value="RIBONUCLEASE H"/>
    <property type="match status" value="1"/>
</dbReference>
<dbReference type="InterPro" id="IPR043502">
    <property type="entry name" value="DNA/RNA_pol_sf"/>
</dbReference>
<comment type="caution">
    <text evidence="2">The sequence shown here is derived from an EMBL/GenBank/DDBJ whole genome shotgun (WGS) entry which is preliminary data.</text>
</comment>
<evidence type="ECO:0000259" key="1">
    <source>
        <dbReference type="PROSITE" id="PS50878"/>
    </source>
</evidence>
<dbReference type="PANTHER" id="PTHR47027">
    <property type="entry name" value="REVERSE TRANSCRIPTASE DOMAIN-CONTAINING PROTEIN"/>
    <property type="match status" value="1"/>
</dbReference>
<sequence length="293" mass="33782">MTEMGFPQHLISMIASLYHNQKATIRWNNANCEHFNIEKGVRQGCILSPHLFNLYTEQIMRQADIDDMGINIGGRDITNLRYADDTALLSDNLTSMKKILHRVNNAGQQAGFLMNAKKTKVMHIPASKESSYVEPDIKIDRASLENVDDICTCTKDINTRIAMANQGMVSLNNIWKDRSIPKPLKLKLLKTLVWPRMLYGCETWTMRKADESKIEAAEMWFFRRLLRVSWKDRRTNGNVLAEMGTERTLLSLVKERRLKYNRNAERNTKTDLMKTIFEGKTEAKRGRGRPSLS</sequence>
<dbReference type="Pfam" id="PF00078">
    <property type="entry name" value="RVT_1"/>
    <property type="match status" value="1"/>
</dbReference>
<dbReference type="Proteomes" id="UP000762676">
    <property type="component" value="Unassembled WGS sequence"/>
</dbReference>
<keyword evidence="2" id="KW-0378">Hydrolase</keyword>
<keyword evidence="3" id="KW-1185">Reference proteome</keyword>
<dbReference type="PROSITE" id="PS50878">
    <property type="entry name" value="RT_POL"/>
    <property type="match status" value="1"/>
</dbReference>
<dbReference type="InterPro" id="IPR000477">
    <property type="entry name" value="RT_dom"/>
</dbReference>
<organism evidence="2 3">
    <name type="scientific">Elysia marginata</name>
    <dbReference type="NCBI Taxonomy" id="1093978"/>
    <lineage>
        <taxon>Eukaryota</taxon>
        <taxon>Metazoa</taxon>
        <taxon>Spiralia</taxon>
        <taxon>Lophotrochozoa</taxon>
        <taxon>Mollusca</taxon>
        <taxon>Gastropoda</taxon>
        <taxon>Heterobranchia</taxon>
        <taxon>Euthyneura</taxon>
        <taxon>Panpulmonata</taxon>
        <taxon>Sacoglossa</taxon>
        <taxon>Placobranchoidea</taxon>
        <taxon>Plakobranchidae</taxon>
        <taxon>Elysia</taxon>
    </lineage>
</organism>
<dbReference type="AlphaFoldDB" id="A0AAV4GWQ2"/>
<gene>
    <name evidence="2" type="ORF">ElyMa_004296700</name>
</gene>
<feature type="domain" description="Reverse transcriptase" evidence="1">
    <location>
        <begin position="1"/>
        <end position="137"/>
    </location>
</feature>
<dbReference type="GO" id="GO:0004519">
    <property type="term" value="F:endonuclease activity"/>
    <property type="evidence" value="ECO:0007669"/>
    <property type="project" value="UniProtKB-KW"/>
</dbReference>
<dbReference type="SUPFAM" id="SSF56672">
    <property type="entry name" value="DNA/RNA polymerases"/>
    <property type="match status" value="1"/>
</dbReference>
<reference evidence="2 3" key="1">
    <citation type="journal article" date="2021" name="Elife">
        <title>Chloroplast acquisition without the gene transfer in kleptoplastic sea slugs, Plakobranchus ocellatus.</title>
        <authorList>
            <person name="Maeda T."/>
            <person name="Takahashi S."/>
            <person name="Yoshida T."/>
            <person name="Shimamura S."/>
            <person name="Takaki Y."/>
            <person name="Nagai Y."/>
            <person name="Toyoda A."/>
            <person name="Suzuki Y."/>
            <person name="Arimoto A."/>
            <person name="Ishii H."/>
            <person name="Satoh N."/>
            <person name="Nishiyama T."/>
            <person name="Hasebe M."/>
            <person name="Maruyama T."/>
            <person name="Minagawa J."/>
            <person name="Obokata J."/>
            <person name="Shigenobu S."/>
        </authorList>
    </citation>
    <scope>NUCLEOTIDE SEQUENCE [LARGE SCALE GENOMIC DNA]</scope>
</reference>